<name>A0A172ZEN0_9BACL</name>
<dbReference type="InterPro" id="IPR036908">
    <property type="entry name" value="RlpA-like_sf"/>
</dbReference>
<organism evidence="4 5">
    <name type="scientific">Paenibacillus bovis</name>
    <dbReference type="NCBI Taxonomy" id="1616788"/>
    <lineage>
        <taxon>Bacteria</taxon>
        <taxon>Bacillati</taxon>
        <taxon>Bacillota</taxon>
        <taxon>Bacilli</taxon>
        <taxon>Bacillales</taxon>
        <taxon>Paenibacillaceae</taxon>
        <taxon>Paenibacillus</taxon>
    </lineage>
</organism>
<evidence type="ECO:0000256" key="1">
    <source>
        <dbReference type="ARBA" id="ARBA00022729"/>
    </source>
</evidence>
<dbReference type="GO" id="GO:0004553">
    <property type="term" value="F:hydrolase activity, hydrolyzing O-glycosyl compounds"/>
    <property type="evidence" value="ECO:0007669"/>
    <property type="project" value="InterPro"/>
</dbReference>
<evidence type="ECO:0000313" key="4">
    <source>
        <dbReference type="EMBL" id="ANF96096.1"/>
    </source>
</evidence>
<protein>
    <recommendedName>
        <fullName evidence="3">G5 domain-containing protein</fullName>
    </recommendedName>
</protein>
<dbReference type="STRING" id="1616788.AR543_08855"/>
<feature type="domain" description="G5" evidence="3">
    <location>
        <begin position="96"/>
        <end position="176"/>
    </location>
</feature>
<reference evidence="4 5" key="2">
    <citation type="journal article" date="2016" name="Int. J. Syst. Evol. Microbiol.">
        <title>Paenibacillus bovis sp. nov., isolated from raw yak (Bos grunniens) milk.</title>
        <authorList>
            <person name="Gao C."/>
            <person name="Han J."/>
            <person name="Liu Z."/>
            <person name="Xu X."/>
            <person name="Hang F."/>
            <person name="Wu Z."/>
        </authorList>
    </citation>
    <scope>NUCLEOTIDE SEQUENCE [LARGE SCALE GENOMIC DNA]</scope>
    <source>
        <strain evidence="4 5">BD3526</strain>
    </source>
</reference>
<dbReference type="PROSITE" id="PS51109">
    <property type="entry name" value="G5"/>
    <property type="match status" value="1"/>
</dbReference>
<keyword evidence="1" id="KW-0732">Signal</keyword>
<dbReference type="PANTHER" id="PTHR39160">
    <property type="entry name" value="CELL WALL-BINDING PROTEIN YOCH"/>
    <property type="match status" value="1"/>
</dbReference>
<dbReference type="GO" id="GO:0009254">
    <property type="term" value="P:peptidoglycan turnover"/>
    <property type="evidence" value="ECO:0007669"/>
    <property type="project" value="InterPro"/>
</dbReference>
<dbReference type="InterPro" id="IPR051933">
    <property type="entry name" value="Resuscitation_pf_RpfB"/>
</dbReference>
<dbReference type="Gene3D" id="2.40.40.10">
    <property type="entry name" value="RlpA-like domain"/>
    <property type="match status" value="1"/>
</dbReference>
<dbReference type="Pfam" id="PF06725">
    <property type="entry name" value="3D"/>
    <property type="match status" value="1"/>
</dbReference>
<dbReference type="InterPro" id="IPR010611">
    <property type="entry name" value="3D_dom"/>
</dbReference>
<proteinExistence type="predicted"/>
<dbReference type="RefSeq" id="WP_060533650.1">
    <property type="nucleotide sequence ID" value="NZ_CP013023.1"/>
</dbReference>
<keyword evidence="2" id="KW-1133">Transmembrane helix</keyword>
<evidence type="ECO:0000313" key="5">
    <source>
        <dbReference type="Proteomes" id="UP000078148"/>
    </source>
</evidence>
<keyword evidence="2" id="KW-0812">Transmembrane</keyword>
<dbReference type="AlphaFoldDB" id="A0A172ZEN0"/>
<evidence type="ECO:0000259" key="3">
    <source>
        <dbReference type="PROSITE" id="PS51109"/>
    </source>
</evidence>
<dbReference type="PANTHER" id="PTHR39160:SF4">
    <property type="entry name" value="RESUSCITATION-PROMOTING FACTOR RPFB"/>
    <property type="match status" value="1"/>
</dbReference>
<dbReference type="GO" id="GO:0019867">
    <property type="term" value="C:outer membrane"/>
    <property type="evidence" value="ECO:0007669"/>
    <property type="project" value="InterPro"/>
</dbReference>
<reference evidence="5" key="1">
    <citation type="submission" date="2015-10" db="EMBL/GenBank/DDBJ databases">
        <title>Genome of Paenibacillus bovis sp. nov.</title>
        <authorList>
            <person name="Wu Z."/>
            <person name="Gao C."/>
            <person name="Liu Z."/>
            <person name="Zheng H."/>
        </authorList>
    </citation>
    <scope>NUCLEOTIDE SEQUENCE [LARGE SCALE GENOMIC DNA]</scope>
    <source>
        <strain evidence="5">BD3526</strain>
    </source>
</reference>
<dbReference type="Gene3D" id="2.20.230.10">
    <property type="entry name" value="Resuscitation-promoting factor rpfb"/>
    <property type="match status" value="1"/>
</dbReference>
<gene>
    <name evidence="4" type="ORF">AR543_08855</name>
</gene>
<dbReference type="SUPFAM" id="SSF50685">
    <property type="entry name" value="Barwin-like endoglucanases"/>
    <property type="match status" value="1"/>
</dbReference>
<dbReference type="InterPro" id="IPR007137">
    <property type="entry name" value="DUF348"/>
</dbReference>
<evidence type="ECO:0000256" key="2">
    <source>
        <dbReference type="SAM" id="Phobius"/>
    </source>
</evidence>
<dbReference type="CDD" id="cd14667">
    <property type="entry name" value="3D_containing_proteins"/>
    <property type="match status" value="1"/>
</dbReference>
<dbReference type="OrthoDB" id="9798935at2"/>
<keyword evidence="2" id="KW-0472">Membrane</keyword>
<dbReference type="KEGG" id="pbv:AR543_08855"/>
<feature type="transmembrane region" description="Helical" evidence="2">
    <location>
        <begin position="12"/>
        <end position="32"/>
    </location>
</feature>
<keyword evidence="5" id="KW-1185">Reference proteome</keyword>
<dbReference type="Proteomes" id="UP000078148">
    <property type="component" value="Chromosome"/>
</dbReference>
<sequence>MNYRYPLLKTVLVYTGAVFLIGMIGLYLYSIMGQQEEQPVAMPVVSVLADGQHYTIRTHGGTVSDLLRQQHIRLADDDLLQPPADTALSNRMTIRITRVTRQESVVLQAVPYETVYYQDPQLAQGQQQIIQAGREGTVRITRLADRNDGITVSDRRMDQQMVQPYIAQVVAVGTRSPAQNTLSAPVLTAAKIDQEEQKAVRRDQSESSVPTAHLSTMSAHSAGMVNPVTSYRYELAAELTAYTAGIESTGKQPGDAGYGVTASGAIVTEGQTVSVDPTVIPMGWWMYIEGVGYRKAEDTGSAIKGNKIDVYMNSLDDARSFGRKSGIKVYVIGPDKPDM</sequence>
<dbReference type="EMBL" id="CP013023">
    <property type="protein sequence ID" value="ANF96096.1"/>
    <property type="molecule type" value="Genomic_DNA"/>
</dbReference>
<dbReference type="InterPro" id="IPR011098">
    <property type="entry name" value="G5_dom"/>
</dbReference>
<dbReference type="SMART" id="SM01208">
    <property type="entry name" value="G5"/>
    <property type="match status" value="1"/>
</dbReference>
<accession>A0A172ZEN0</accession>
<dbReference type="Pfam" id="PF07501">
    <property type="entry name" value="G5"/>
    <property type="match status" value="1"/>
</dbReference>
<dbReference type="Pfam" id="PF03990">
    <property type="entry name" value="DUF348"/>
    <property type="match status" value="1"/>
</dbReference>
<dbReference type="InterPro" id="IPR059180">
    <property type="entry name" value="3D_YorM"/>
</dbReference>